<organism evidence="1 2">
    <name type="scientific">Hydrogenophaga defluvii</name>
    <dbReference type="NCBI Taxonomy" id="249410"/>
    <lineage>
        <taxon>Bacteria</taxon>
        <taxon>Pseudomonadati</taxon>
        <taxon>Pseudomonadota</taxon>
        <taxon>Betaproteobacteria</taxon>
        <taxon>Burkholderiales</taxon>
        <taxon>Comamonadaceae</taxon>
        <taxon>Hydrogenophaga</taxon>
    </lineage>
</organism>
<gene>
    <name evidence="1" type="ORF">ACFQU0_02025</name>
</gene>
<accession>A0ABW2S8C6</accession>
<dbReference type="EMBL" id="JBHTBZ010000005">
    <property type="protein sequence ID" value="MFC7459202.1"/>
    <property type="molecule type" value="Genomic_DNA"/>
</dbReference>
<evidence type="ECO:0000313" key="2">
    <source>
        <dbReference type="Proteomes" id="UP001596457"/>
    </source>
</evidence>
<comment type="caution">
    <text evidence="1">The sequence shown here is derived from an EMBL/GenBank/DDBJ whole genome shotgun (WGS) entry which is preliminary data.</text>
</comment>
<proteinExistence type="predicted"/>
<sequence length="98" mass="10400">MMETIYTAAHRAGLLQVCTWQPADGLPGQTHPVGFSCPDATLLDGLASSTEYAMTFPASAFMGLAPRESVQIAGVTYLVREVVAVGDGSERRARLSKV</sequence>
<name>A0ABW2S8C6_9BURK</name>
<protein>
    <submittedName>
        <fullName evidence="1">Uncharacterized protein</fullName>
    </submittedName>
</protein>
<evidence type="ECO:0000313" key="1">
    <source>
        <dbReference type="EMBL" id="MFC7459202.1"/>
    </source>
</evidence>
<dbReference type="Proteomes" id="UP001596457">
    <property type="component" value="Unassembled WGS sequence"/>
</dbReference>
<keyword evidence="2" id="KW-1185">Reference proteome</keyword>
<reference evidence="2" key="1">
    <citation type="journal article" date="2019" name="Int. J. Syst. Evol. Microbiol.">
        <title>The Global Catalogue of Microorganisms (GCM) 10K type strain sequencing project: providing services to taxonomists for standard genome sequencing and annotation.</title>
        <authorList>
            <consortium name="The Broad Institute Genomics Platform"/>
            <consortium name="The Broad Institute Genome Sequencing Center for Infectious Disease"/>
            <person name="Wu L."/>
            <person name="Ma J."/>
        </authorList>
    </citation>
    <scope>NUCLEOTIDE SEQUENCE [LARGE SCALE GENOMIC DNA]</scope>
    <source>
        <strain evidence="2">CCUG 53903</strain>
    </source>
</reference>